<protein>
    <submittedName>
        <fullName evidence="1">Uncharacterized protein</fullName>
    </submittedName>
</protein>
<evidence type="ECO:0000313" key="1">
    <source>
        <dbReference type="EMBL" id="PSJ36635.1"/>
    </source>
</evidence>
<sequence>MASQKHWCVSLVGIALLSLPAACREGVRVTVEQHASGAVRFLVSPLGDRFRPCIDSLYVYSGPRSQSGRPLVWHVERMDPRICVAKVDFGAVPAGFEADSGSQPLHAGGQYEVAVMGPGFNDGAEFTRR</sequence>
<reference evidence="1 2" key="1">
    <citation type="submission" date="2018-03" db="EMBL/GenBank/DDBJ databases">
        <title>The draft genome of Sphingosinicella sp. GL-C-18.</title>
        <authorList>
            <person name="Liu L."/>
            <person name="Li L."/>
            <person name="Liang L."/>
            <person name="Zhang X."/>
            <person name="Wang T."/>
        </authorList>
    </citation>
    <scope>NUCLEOTIDE SEQUENCE [LARGE SCALE GENOMIC DNA]</scope>
    <source>
        <strain evidence="1 2">GL-C-18</strain>
    </source>
</reference>
<accession>A0A2P7QFD4</accession>
<evidence type="ECO:0000313" key="2">
    <source>
        <dbReference type="Proteomes" id="UP000241167"/>
    </source>
</evidence>
<dbReference type="Proteomes" id="UP000241167">
    <property type="component" value="Unassembled WGS sequence"/>
</dbReference>
<gene>
    <name evidence="1" type="ORF">C7I55_24900</name>
</gene>
<dbReference type="AlphaFoldDB" id="A0A2P7QFD4"/>
<organism evidence="1 2">
    <name type="scientific">Allosphingosinicella deserti</name>
    <dbReference type="NCBI Taxonomy" id="2116704"/>
    <lineage>
        <taxon>Bacteria</taxon>
        <taxon>Pseudomonadati</taxon>
        <taxon>Pseudomonadota</taxon>
        <taxon>Alphaproteobacteria</taxon>
        <taxon>Sphingomonadales</taxon>
        <taxon>Sphingomonadaceae</taxon>
        <taxon>Allosphingosinicella</taxon>
    </lineage>
</organism>
<comment type="caution">
    <text evidence="1">The sequence shown here is derived from an EMBL/GenBank/DDBJ whole genome shotgun (WGS) entry which is preliminary data.</text>
</comment>
<name>A0A2P7QFD4_9SPHN</name>
<dbReference type="RefSeq" id="WP_106515767.1">
    <property type="nucleotide sequence ID" value="NZ_PXYI01000012.1"/>
</dbReference>
<dbReference type="EMBL" id="PXYI01000012">
    <property type="protein sequence ID" value="PSJ36635.1"/>
    <property type="molecule type" value="Genomic_DNA"/>
</dbReference>
<keyword evidence="2" id="KW-1185">Reference proteome</keyword>
<proteinExistence type="predicted"/>